<evidence type="ECO:0000313" key="1">
    <source>
        <dbReference type="EMBL" id="KAJ3515283.1"/>
    </source>
</evidence>
<name>A0A9W8TEG7_9AGAR</name>
<dbReference type="AlphaFoldDB" id="A0A9W8TEG7"/>
<comment type="caution">
    <text evidence="1">The sequence shown here is derived from an EMBL/GenBank/DDBJ whole genome shotgun (WGS) entry which is preliminary data.</text>
</comment>
<protein>
    <submittedName>
        <fullName evidence="1">Uncharacterized protein</fullName>
    </submittedName>
</protein>
<dbReference type="SUPFAM" id="SSF52540">
    <property type="entry name" value="P-loop containing nucleoside triphosphate hydrolases"/>
    <property type="match status" value="1"/>
</dbReference>
<evidence type="ECO:0000313" key="2">
    <source>
        <dbReference type="Proteomes" id="UP001148786"/>
    </source>
</evidence>
<proteinExistence type="predicted"/>
<sequence>MSSSYEAQSEALRVMKHTGLAEYRRPTRQPSASFRTLGFDPQFMKALQTAFPNVKRATAVQEKLIPEILGGRDILLKDDTGSGKYVPLATRNWVPSVRVRRCVLTELLSAVAAVLGRSGWYWGS</sequence>
<dbReference type="Gene3D" id="3.40.50.300">
    <property type="entry name" value="P-loop containing nucleotide triphosphate hydrolases"/>
    <property type="match status" value="1"/>
</dbReference>
<reference evidence="1" key="1">
    <citation type="submission" date="2022-07" db="EMBL/GenBank/DDBJ databases">
        <title>Genome Sequence of Agrocybe chaxingu.</title>
        <authorList>
            <person name="Buettner E."/>
        </authorList>
    </citation>
    <scope>NUCLEOTIDE SEQUENCE</scope>
    <source>
        <strain evidence="1">MP-N11</strain>
    </source>
</reference>
<organism evidence="1 2">
    <name type="scientific">Agrocybe chaxingu</name>
    <dbReference type="NCBI Taxonomy" id="84603"/>
    <lineage>
        <taxon>Eukaryota</taxon>
        <taxon>Fungi</taxon>
        <taxon>Dikarya</taxon>
        <taxon>Basidiomycota</taxon>
        <taxon>Agaricomycotina</taxon>
        <taxon>Agaricomycetes</taxon>
        <taxon>Agaricomycetidae</taxon>
        <taxon>Agaricales</taxon>
        <taxon>Agaricineae</taxon>
        <taxon>Strophariaceae</taxon>
        <taxon>Agrocybe</taxon>
    </lineage>
</organism>
<dbReference type="EMBL" id="JANKHO010000104">
    <property type="protein sequence ID" value="KAJ3515283.1"/>
    <property type="molecule type" value="Genomic_DNA"/>
</dbReference>
<keyword evidence="2" id="KW-1185">Reference proteome</keyword>
<dbReference type="InterPro" id="IPR027417">
    <property type="entry name" value="P-loop_NTPase"/>
</dbReference>
<gene>
    <name evidence="1" type="ORF">NLJ89_g1871</name>
</gene>
<dbReference type="Proteomes" id="UP001148786">
    <property type="component" value="Unassembled WGS sequence"/>
</dbReference>
<dbReference type="OrthoDB" id="10256233at2759"/>
<accession>A0A9W8TEG7</accession>